<feature type="domain" description="NAD(P)-binding" evidence="1">
    <location>
        <begin position="10"/>
        <end position="321"/>
    </location>
</feature>
<keyword evidence="3" id="KW-1185">Reference proteome</keyword>
<evidence type="ECO:0000259" key="1">
    <source>
        <dbReference type="Pfam" id="PF16363"/>
    </source>
</evidence>
<dbReference type="Gene3D" id="3.90.25.10">
    <property type="entry name" value="UDP-galactose 4-epimerase, domain 1"/>
    <property type="match status" value="1"/>
</dbReference>
<dbReference type="InterPro" id="IPR036291">
    <property type="entry name" value="NAD(P)-bd_dom_sf"/>
</dbReference>
<dbReference type="SUPFAM" id="SSF51735">
    <property type="entry name" value="NAD(P)-binding Rossmann-fold domains"/>
    <property type="match status" value="1"/>
</dbReference>
<comment type="caution">
    <text evidence="2">The sequence shown here is derived from an EMBL/GenBank/DDBJ whole genome shotgun (WGS) entry which is preliminary data.</text>
</comment>
<dbReference type="Proteomes" id="UP000239549">
    <property type="component" value="Unassembled WGS sequence"/>
</dbReference>
<sequence length="335" mass="37610">MGKPVIGSVLITGITGFVGSHLADYILKEHPGVEISGLLRWRSPRDNILHLMDRVDLLYGDLLDLPSLNRILQNKRPGVIFHLAAQSYVDFSFAAPVSTLETNVIGTANLLEAVRQLKDAGGYDPVVHICSSSEVYGQVLEQEIPIKEDQPMRPASPYAVSKVGEDMLAWQYWLSWKIKTIRTRMFTHTGPRRGDVFALSNFAKQVAAIEAGRQEPVIRVGNLNSIRTFTDVRDAVRAYWLLVTRCPPGEVYNIGGVETMTIGEMLQRLLALSRVTGIKVQVDPARLRPSDVTLQIPSVDKFKDATGWEPAIPFRQTMEDTLNYWRDYHNQVKNI</sequence>
<evidence type="ECO:0000313" key="2">
    <source>
        <dbReference type="EMBL" id="GBF33432.1"/>
    </source>
</evidence>
<dbReference type="InterPro" id="IPR016040">
    <property type="entry name" value="NAD(P)-bd_dom"/>
</dbReference>
<proteinExistence type="predicted"/>
<protein>
    <submittedName>
        <fullName evidence="2">GDP-mannose 4,6-dehydratase</fullName>
    </submittedName>
</protein>
<dbReference type="EMBL" id="BFAV01000102">
    <property type="protein sequence ID" value="GBF33432.1"/>
    <property type="molecule type" value="Genomic_DNA"/>
</dbReference>
<evidence type="ECO:0000313" key="3">
    <source>
        <dbReference type="Proteomes" id="UP000239549"/>
    </source>
</evidence>
<dbReference type="AlphaFoldDB" id="A0A2L2XBH6"/>
<name>A0A2L2XBH6_9FIRM</name>
<dbReference type="Pfam" id="PF16363">
    <property type="entry name" value="GDP_Man_Dehyd"/>
    <property type="match status" value="1"/>
</dbReference>
<reference evidence="3" key="1">
    <citation type="submission" date="2018-02" db="EMBL/GenBank/DDBJ databases">
        <title>Genome sequence of Desulfocucumis palustris strain NAW-5.</title>
        <authorList>
            <person name="Watanabe M."/>
            <person name="Kojima H."/>
            <person name="Fukui M."/>
        </authorList>
    </citation>
    <scope>NUCLEOTIDE SEQUENCE [LARGE SCALE GENOMIC DNA]</scope>
    <source>
        <strain evidence="3">NAW-5</strain>
    </source>
</reference>
<dbReference type="CDD" id="cd05260">
    <property type="entry name" value="GDP_MD_SDR_e"/>
    <property type="match status" value="1"/>
</dbReference>
<gene>
    <name evidence="2" type="ORF">DCCM_2533</name>
</gene>
<dbReference type="PANTHER" id="PTHR43000">
    <property type="entry name" value="DTDP-D-GLUCOSE 4,6-DEHYDRATASE-RELATED"/>
    <property type="match status" value="1"/>
</dbReference>
<dbReference type="RefSeq" id="WP_207655557.1">
    <property type="nucleotide sequence ID" value="NZ_BFAV01000102.1"/>
</dbReference>
<dbReference type="Gene3D" id="3.40.50.720">
    <property type="entry name" value="NAD(P)-binding Rossmann-like Domain"/>
    <property type="match status" value="1"/>
</dbReference>
<accession>A0A2L2XBH6</accession>
<organism evidence="2 3">
    <name type="scientific">Desulfocucumis palustris</name>
    <dbReference type="NCBI Taxonomy" id="1898651"/>
    <lineage>
        <taxon>Bacteria</taxon>
        <taxon>Bacillati</taxon>
        <taxon>Bacillota</taxon>
        <taxon>Clostridia</taxon>
        <taxon>Eubacteriales</taxon>
        <taxon>Desulfocucumaceae</taxon>
        <taxon>Desulfocucumis</taxon>
    </lineage>
</organism>